<evidence type="ECO:0000256" key="2">
    <source>
        <dbReference type="ARBA" id="ARBA00005600"/>
    </source>
</evidence>
<dbReference type="GO" id="GO:0003676">
    <property type="term" value="F:nucleic acid binding"/>
    <property type="evidence" value="ECO:0007669"/>
    <property type="project" value="InterPro"/>
</dbReference>
<evidence type="ECO:0000313" key="8">
    <source>
        <dbReference type="Proteomes" id="UP000261480"/>
    </source>
</evidence>
<name>A0A3B3X0T9_9TELE</name>
<evidence type="ECO:0000256" key="5">
    <source>
        <dbReference type="SAM" id="SignalP"/>
    </source>
</evidence>
<dbReference type="InterPro" id="IPR023412">
    <property type="entry name" value="RNaseA_domain"/>
</dbReference>
<dbReference type="SMART" id="SM00092">
    <property type="entry name" value="RNAse_Pc"/>
    <property type="match status" value="1"/>
</dbReference>
<dbReference type="PANTHER" id="PTHR11437">
    <property type="entry name" value="RIBONUCLEASE"/>
    <property type="match status" value="1"/>
</dbReference>
<dbReference type="GO" id="GO:0005576">
    <property type="term" value="C:extracellular region"/>
    <property type="evidence" value="ECO:0007669"/>
    <property type="project" value="UniProtKB-SubCell"/>
</dbReference>
<evidence type="ECO:0000256" key="4">
    <source>
        <dbReference type="ARBA" id="ARBA00023157"/>
    </source>
</evidence>
<dbReference type="GO" id="GO:0001525">
    <property type="term" value="P:angiogenesis"/>
    <property type="evidence" value="ECO:0007669"/>
    <property type="project" value="TreeGrafter"/>
</dbReference>
<feature type="chain" id="PRO_5017465473" description="Ribonuclease A-domain domain-containing protein" evidence="5">
    <location>
        <begin position="19"/>
        <end position="171"/>
    </location>
</feature>
<comment type="subcellular location">
    <subcellularLocation>
        <location evidence="1">Secreted</location>
    </subcellularLocation>
</comment>
<evidence type="ECO:0000256" key="3">
    <source>
        <dbReference type="ARBA" id="ARBA00022525"/>
    </source>
</evidence>
<evidence type="ECO:0000259" key="6">
    <source>
        <dbReference type="SMART" id="SM00092"/>
    </source>
</evidence>
<dbReference type="InterPro" id="IPR001427">
    <property type="entry name" value="RNaseA"/>
</dbReference>
<dbReference type="SUPFAM" id="SSF54076">
    <property type="entry name" value="RNase A-like"/>
    <property type="match status" value="1"/>
</dbReference>
<proteinExistence type="inferred from homology"/>
<comment type="similarity">
    <text evidence="2">Belongs to the pancreatic ribonuclease family.</text>
</comment>
<dbReference type="Proteomes" id="UP000261480">
    <property type="component" value="Unplaced"/>
</dbReference>
<protein>
    <recommendedName>
        <fullName evidence="6">Ribonuclease A-domain domain-containing protein</fullName>
    </recommendedName>
</protein>
<keyword evidence="8" id="KW-1185">Reference proteome</keyword>
<dbReference type="AlphaFoldDB" id="A0A3B3X0T9"/>
<feature type="signal peptide" evidence="5">
    <location>
        <begin position="1"/>
        <end position="18"/>
    </location>
</feature>
<accession>A0A3B3X0T9</accession>
<feature type="domain" description="Ribonuclease A-domain" evidence="6">
    <location>
        <begin position="36"/>
        <end position="146"/>
    </location>
</feature>
<dbReference type="GO" id="GO:0050830">
    <property type="term" value="P:defense response to Gram-positive bacterium"/>
    <property type="evidence" value="ECO:0007669"/>
    <property type="project" value="TreeGrafter"/>
</dbReference>
<reference evidence="7" key="1">
    <citation type="submission" date="2025-08" db="UniProtKB">
        <authorList>
            <consortium name="Ensembl"/>
        </authorList>
    </citation>
    <scope>IDENTIFICATION</scope>
</reference>
<organism evidence="7 8">
    <name type="scientific">Poecilia mexicana</name>
    <dbReference type="NCBI Taxonomy" id="48701"/>
    <lineage>
        <taxon>Eukaryota</taxon>
        <taxon>Metazoa</taxon>
        <taxon>Chordata</taxon>
        <taxon>Craniata</taxon>
        <taxon>Vertebrata</taxon>
        <taxon>Euteleostomi</taxon>
        <taxon>Actinopterygii</taxon>
        <taxon>Neopterygii</taxon>
        <taxon>Teleostei</taxon>
        <taxon>Neoteleostei</taxon>
        <taxon>Acanthomorphata</taxon>
        <taxon>Ovalentaria</taxon>
        <taxon>Atherinomorphae</taxon>
        <taxon>Cyprinodontiformes</taxon>
        <taxon>Poeciliidae</taxon>
        <taxon>Poeciliinae</taxon>
        <taxon>Poecilia</taxon>
    </lineage>
</organism>
<dbReference type="PANTHER" id="PTHR11437:SF10">
    <property type="entry name" value="ANGIOGENIN-RELATED"/>
    <property type="match status" value="1"/>
</dbReference>
<reference evidence="7" key="2">
    <citation type="submission" date="2025-09" db="UniProtKB">
        <authorList>
            <consortium name="Ensembl"/>
        </authorList>
    </citation>
    <scope>IDENTIFICATION</scope>
</reference>
<evidence type="ECO:0000313" key="7">
    <source>
        <dbReference type="Ensembl" id="ENSPMEP00000008605.1"/>
    </source>
</evidence>
<keyword evidence="4" id="KW-1015">Disulfide bond</keyword>
<sequence>MVQLVFLLACFLQLQVAAFGTSEKTNGSEPELKLVLEENYELFKRQHIAKGMVATACTSEMKRRDINNKSCKEKHTFIAEEEEDVVAVCRDKGEYMSENHLTRSERDFRIIVCKHMKKAKKGPCQYTGQQIVMKCKTLPVHYDKDSLIFISSITCRVVLPKTFCHVTSRTP</sequence>
<keyword evidence="5" id="KW-0732">Signal</keyword>
<dbReference type="GO" id="GO:0050829">
    <property type="term" value="P:defense response to Gram-negative bacterium"/>
    <property type="evidence" value="ECO:0007669"/>
    <property type="project" value="TreeGrafter"/>
</dbReference>
<dbReference type="GO" id="GO:0004540">
    <property type="term" value="F:RNA nuclease activity"/>
    <property type="evidence" value="ECO:0007669"/>
    <property type="project" value="TreeGrafter"/>
</dbReference>
<dbReference type="Gene3D" id="3.10.130.10">
    <property type="entry name" value="Ribonuclease A-like domain"/>
    <property type="match status" value="1"/>
</dbReference>
<dbReference type="Pfam" id="PF00074">
    <property type="entry name" value="RnaseA"/>
    <property type="match status" value="1"/>
</dbReference>
<keyword evidence="3" id="KW-0964">Secreted</keyword>
<dbReference type="InterPro" id="IPR036816">
    <property type="entry name" value="RNaseA-like_dom_sf"/>
</dbReference>
<evidence type="ECO:0000256" key="1">
    <source>
        <dbReference type="ARBA" id="ARBA00004613"/>
    </source>
</evidence>
<dbReference type="Ensembl" id="ENSPMET00000002171.1">
    <property type="protein sequence ID" value="ENSPMEP00000008605.1"/>
    <property type="gene ID" value="ENSPMEG00000010366.1"/>
</dbReference>